<dbReference type="InterPro" id="IPR027417">
    <property type="entry name" value="P-loop_NTPase"/>
</dbReference>
<comment type="caution">
    <text evidence="4">The sequence shown here is derived from an EMBL/GenBank/DDBJ whole genome shotgun (WGS) entry which is preliminary data.</text>
</comment>
<dbReference type="RefSeq" id="WP_144842682.1">
    <property type="nucleotide sequence ID" value="NZ_VNJI01000002.1"/>
</dbReference>
<dbReference type="NCBIfam" id="TIGR02858">
    <property type="entry name" value="spore_III_AA"/>
    <property type="match status" value="1"/>
</dbReference>
<dbReference type="Proteomes" id="UP000317036">
    <property type="component" value="Unassembled WGS sequence"/>
</dbReference>
<evidence type="ECO:0000259" key="3">
    <source>
        <dbReference type="SMART" id="SM00382"/>
    </source>
</evidence>
<sequence>MIAAILPYFSEAMQRILSSLSTRILEQLQEIRVREARPLEVIWGAGHGFVSEQGAIGPNSEQAYRPSRRDCAILLEQLTQHSMYTFEEELKRGFITVAGGHRIGLSGRTVVEQGKVKYVKEISGFNIRVAKEWKQAGAAVWPYLLEPSREQVYRTLVISPPQLGKTTLIRDLARRFSGSDTAGEEAGIGRSFKVGIVDERSEIAACVKGVPRFDVGPRTDVLDGCPKAEGMMMMIRSMSPEVLIADEIGRAEDAEAIHEALHAGIGIIATAHGRSVADVAKRPILRELIREGVFERFVVLERKLGAVGSSPSAAVFDRQGTRLNETVAAKGGFGG</sequence>
<keyword evidence="2" id="KW-0067">ATP-binding</keyword>
<dbReference type="SUPFAM" id="SSF52540">
    <property type="entry name" value="P-loop containing nucleoside triphosphate hydrolases"/>
    <property type="match status" value="1"/>
</dbReference>
<dbReference type="GO" id="GO:0005524">
    <property type="term" value="F:ATP binding"/>
    <property type="evidence" value="ECO:0007669"/>
    <property type="project" value="UniProtKB-KW"/>
</dbReference>
<evidence type="ECO:0000313" key="4">
    <source>
        <dbReference type="EMBL" id="TVY11491.1"/>
    </source>
</evidence>
<dbReference type="InterPro" id="IPR003593">
    <property type="entry name" value="AAA+_ATPase"/>
</dbReference>
<accession>A0A559KH90</accession>
<dbReference type="SMART" id="SM00382">
    <property type="entry name" value="AAA"/>
    <property type="match status" value="1"/>
</dbReference>
<name>A0A559KH90_9BACL</name>
<dbReference type="AlphaFoldDB" id="A0A559KH90"/>
<dbReference type="InterPro" id="IPR014217">
    <property type="entry name" value="Spore_III_AA"/>
</dbReference>
<dbReference type="OrthoDB" id="9768243at2"/>
<dbReference type="EMBL" id="VNJI01000002">
    <property type="protein sequence ID" value="TVY11491.1"/>
    <property type="molecule type" value="Genomic_DNA"/>
</dbReference>
<dbReference type="Pfam" id="PF19568">
    <property type="entry name" value="Spore_III_AA"/>
    <property type="match status" value="1"/>
</dbReference>
<protein>
    <submittedName>
        <fullName evidence="4">Stage III sporulation protein AA</fullName>
    </submittedName>
</protein>
<reference evidence="4 5" key="1">
    <citation type="submission" date="2019-07" db="EMBL/GenBank/DDBJ databases">
        <authorList>
            <person name="Kim J."/>
        </authorList>
    </citation>
    <scope>NUCLEOTIDE SEQUENCE [LARGE SCALE GENOMIC DNA]</scope>
    <source>
        <strain evidence="4 5">JC52</strain>
    </source>
</reference>
<dbReference type="PANTHER" id="PTHR20953">
    <property type="entry name" value="KINASE-RELATED"/>
    <property type="match status" value="1"/>
</dbReference>
<evidence type="ECO:0000313" key="5">
    <source>
        <dbReference type="Proteomes" id="UP000317036"/>
    </source>
</evidence>
<gene>
    <name evidence="4" type="primary">spoIIIAA</name>
    <name evidence="4" type="ORF">FPZ49_01980</name>
</gene>
<evidence type="ECO:0000256" key="2">
    <source>
        <dbReference type="ARBA" id="ARBA00022840"/>
    </source>
</evidence>
<keyword evidence="1" id="KW-0547">Nucleotide-binding</keyword>
<organism evidence="4 5">
    <name type="scientific">Paenibacillus cremeus</name>
    <dbReference type="NCBI Taxonomy" id="2163881"/>
    <lineage>
        <taxon>Bacteria</taxon>
        <taxon>Bacillati</taxon>
        <taxon>Bacillota</taxon>
        <taxon>Bacilli</taxon>
        <taxon>Bacillales</taxon>
        <taxon>Paenibacillaceae</taxon>
        <taxon>Paenibacillus</taxon>
    </lineage>
</organism>
<dbReference type="Gene3D" id="3.40.50.300">
    <property type="entry name" value="P-loop containing nucleotide triphosphate hydrolases"/>
    <property type="match status" value="1"/>
</dbReference>
<dbReference type="PANTHER" id="PTHR20953:SF3">
    <property type="entry name" value="P-LOOP CONTAINING NUCLEOSIDE TRIPHOSPHATE HYDROLASES SUPERFAMILY PROTEIN"/>
    <property type="match status" value="1"/>
</dbReference>
<feature type="domain" description="AAA+ ATPase" evidence="3">
    <location>
        <begin position="151"/>
        <end position="304"/>
    </location>
</feature>
<evidence type="ECO:0000256" key="1">
    <source>
        <dbReference type="ARBA" id="ARBA00022741"/>
    </source>
</evidence>
<keyword evidence="5" id="KW-1185">Reference proteome</keyword>
<dbReference type="InterPro" id="IPR045735">
    <property type="entry name" value="Spore_III_AA_AAA+_ATPase"/>
</dbReference>
<proteinExistence type="predicted"/>